<name>A0ABT7YXV8_9ACTN</name>
<sequence>MLGEVGADVRRRRGLAGRHVQHGDLPAAHVGAVHHRAAALDRQGGDEQLAFHDLAAVEVQDPGGAHRVEGLVAEDERVRGGVPVPFVGPVQHGLPDLLARGGVVGDGLIGVGVVEGDAHQMGPAGFDLLDAEVDVERDAPGRADLAGPAAPRRDEVVERVGVQGVAPGGGLLVGAADHVAVEYGPEVIVDRERPFGGLVAAGGVAHDRRPLLRVQVHDLAGGDEVVVERVRVRGDRADRVLRALVPDGRGTDAVVVDGVQALGALFAPHLLARSEVDADGGIVLEAVALLHEDVGAVEGDVVAVLPGLLPQQFAGVEPGDGAHGHAFVGGGVEGVQDEQVADDRHVELGRFQLVFVRPQ</sequence>
<reference evidence="1" key="1">
    <citation type="submission" date="2023-06" db="EMBL/GenBank/DDBJ databases">
        <title>Gycomyces niveus sp.nov., a novel actinomycete isolated from soil in Shouguang.</title>
        <authorList>
            <person name="Yang X."/>
            <person name="Zhao J."/>
        </authorList>
    </citation>
    <scope>NUCLEOTIDE SEQUENCE</scope>
    <source>
        <strain evidence="1">NEAU C2</strain>
    </source>
</reference>
<organism evidence="1 2">
    <name type="scientific">Glycomyces tritici</name>
    <dbReference type="NCBI Taxonomy" id="2665176"/>
    <lineage>
        <taxon>Bacteria</taxon>
        <taxon>Bacillati</taxon>
        <taxon>Actinomycetota</taxon>
        <taxon>Actinomycetes</taxon>
        <taxon>Glycomycetales</taxon>
        <taxon>Glycomycetaceae</taxon>
        <taxon>Glycomyces</taxon>
    </lineage>
</organism>
<evidence type="ECO:0000313" key="1">
    <source>
        <dbReference type="EMBL" id="MDN3243466.1"/>
    </source>
</evidence>
<keyword evidence="2" id="KW-1185">Reference proteome</keyword>
<dbReference type="EMBL" id="JAUEMJ010000013">
    <property type="protein sequence ID" value="MDN3243466.1"/>
    <property type="molecule type" value="Genomic_DNA"/>
</dbReference>
<comment type="caution">
    <text evidence="1">The sequence shown here is derived from an EMBL/GenBank/DDBJ whole genome shotgun (WGS) entry which is preliminary data.</text>
</comment>
<dbReference type="Proteomes" id="UP001171902">
    <property type="component" value="Unassembled WGS sequence"/>
</dbReference>
<protein>
    <submittedName>
        <fullName evidence="1">Uncharacterized protein</fullName>
    </submittedName>
</protein>
<evidence type="ECO:0000313" key="2">
    <source>
        <dbReference type="Proteomes" id="UP001171902"/>
    </source>
</evidence>
<proteinExistence type="predicted"/>
<gene>
    <name evidence="1" type="ORF">QWI33_27375</name>
</gene>
<accession>A0ABT7YXV8</accession>